<evidence type="ECO:0000256" key="7">
    <source>
        <dbReference type="RuleBase" id="RU000589"/>
    </source>
</evidence>
<keyword evidence="4 7" id="KW-0378">Hydrolase</keyword>
<evidence type="ECO:0000256" key="4">
    <source>
        <dbReference type="ARBA" id="ARBA00022801"/>
    </source>
</evidence>
<dbReference type="KEGG" id="mcha:111013377"/>
<keyword evidence="9" id="KW-1185">Reference proteome</keyword>
<dbReference type="GO" id="GO:0042545">
    <property type="term" value="P:cell wall modification"/>
    <property type="evidence" value="ECO:0007669"/>
    <property type="project" value="UniProtKB-UniRule"/>
</dbReference>
<dbReference type="AlphaFoldDB" id="A0A6J1CR03"/>
<name>A0A6J1CR03_MOMCH</name>
<reference evidence="10" key="1">
    <citation type="submission" date="2025-08" db="UniProtKB">
        <authorList>
            <consortium name="RefSeq"/>
        </authorList>
    </citation>
    <scope>IDENTIFICATION</scope>
    <source>
        <strain evidence="10">OHB3-1</strain>
    </source>
</reference>
<evidence type="ECO:0000313" key="10">
    <source>
        <dbReference type="RefSeq" id="XP_022143502.1"/>
    </source>
</evidence>
<feature type="active site" evidence="6">
    <location>
        <position position="156"/>
    </location>
</feature>
<comment type="subcellular location">
    <subcellularLocation>
        <location evidence="1 7">Secreted</location>
        <location evidence="1 7">Cell wall</location>
    </subcellularLocation>
</comment>
<dbReference type="SUPFAM" id="SSF51126">
    <property type="entry name" value="Pectin lyase-like"/>
    <property type="match status" value="1"/>
</dbReference>
<accession>A0A6J1CR03</accession>
<dbReference type="GO" id="GO:0030599">
    <property type="term" value="F:pectinesterase activity"/>
    <property type="evidence" value="ECO:0007669"/>
    <property type="project" value="UniProtKB-UniRule"/>
</dbReference>
<comment type="pathway">
    <text evidence="2 7">Glycan metabolism; pectin degradation; 2-dehydro-3-deoxy-D-gluconate from pectin: step 1/5.</text>
</comment>
<evidence type="ECO:0000256" key="5">
    <source>
        <dbReference type="ARBA" id="ARBA00023085"/>
    </source>
</evidence>
<dbReference type="Proteomes" id="UP000504603">
    <property type="component" value="Unplaced"/>
</dbReference>
<proteinExistence type="predicted"/>
<gene>
    <name evidence="10" type="primary">LOC111013377</name>
</gene>
<dbReference type="OrthoDB" id="2019149at2759"/>
<dbReference type="EC" id="3.1.1.11" evidence="7"/>
<dbReference type="InterPro" id="IPR033131">
    <property type="entry name" value="Pectinesterase_Asp_AS"/>
</dbReference>
<protein>
    <recommendedName>
        <fullName evidence="7">Pectinesterase</fullName>
        <ecNumber evidence="7">3.1.1.11</ecNumber>
    </recommendedName>
</protein>
<sequence length="213" mass="23062">MDIVFNATVSLDGSGDFKSIGAAISAAPDNSNSRFYIRIKSGTYNEHIEVESQKTFITLIGDNAATTVIVDNRSNGTGFGTSQSATFAVRGNNFMAKSITFENSAGPNNGQAVALLNDQANYITFYRCVFLGYQDTIFINGNHLFFKDCEICGTVDFIFGDGLAVFQDCKIYARSSNNTITVTAQSKDSKDQKSGFSFQNCSVMASPELGSRK</sequence>
<dbReference type="RefSeq" id="XP_022143502.1">
    <property type="nucleotide sequence ID" value="XM_022287810.1"/>
</dbReference>
<keyword evidence="7" id="KW-0964">Secreted</keyword>
<dbReference type="UniPathway" id="UPA00545">
    <property type="reaction ID" value="UER00823"/>
</dbReference>
<comment type="catalytic activity">
    <reaction evidence="7">
        <text>[(1-&gt;4)-alpha-D-galacturonosyl methyl ester](n) + n H2O = [(1-&gt;4)-alpha-D-galacturonosyl](n) + n methanol + n H(+)</text>
        <dbReference type="Rhea" id="RHEA:22380"/>
        <dbReference type="Rhea" id="RHEA-COMP:14570"/>
        <dbReference type="Rhea" id="RHEA-COMP:14573"/>
        <dbReference type="ChEBI" id="CHEBI:15377"/>
        <dbReference type="ChEBI" id="CHEBI:15378"/>
        <dbReference type="ChEBI" id="CHEBI:17790"/>
        <dbReference type="ChEBI" id="CHEBI:140522"/>
        <dbReference type="ChEBI" id="CHEBI:140523"/>
        <dbReference type="EC" id="3.1.1.11"/>
    </reaction>
</comment>
<dbReference type="GO" id="GO:0045490">
    <property type="term" value="P:pectin catabolic process"/>
    <property type="evidence" value="ECO:0007669"/>
    <property type="project" value="UniProtKB-UniRule"/>
</dbReference>
<organism evidence="9 10">
    <name type="scientific">Momordica charantia</name>
    <name type="common">Bitter gourd</name>
    <name type="synonym">Balsam pear</name>
    <dbReference type="NCBI Taxonomy" id="3673"/>
    <lineage>
        <taxon>Eukaryota</taxon>
        <taxon>Viridiplantae</taxon>
        <taxon>Streptophyta</taxon>
        <taxon>Embryophyta</taxon>
        <taxon>Tracheophyta</taxon>
        <taxon>Spermatophyta</taxon>
        <taxon>Magnoliopsida</taxon>
        <taxon>eudicotyledons</taxon>
        <taxon>Gunneridae</taxon>
        <taxon>Pentapetalae</taxon>
        <taxon>rosids</taxon>
        <taxon>fabids</taxon>
        <taxon>Cucurbitales</taxon>
        <taxon>Cucurbitaceae</taxon>
        <taxon>Momordiceae</taxon>
        <taxon>Momordica</taxon>
    </lineage>
</organism>
<evidence type="ECO:0000256" key="6">
    <source>
        <dbReference type="PROSITE-ProRule" id="PRU10040"/>
    </source>
</evidence>
<feature type="domain" description="Pectinesterase catalytic" evidence="8">
    <location>
        <begin position="6"/>
        <end position="209"/>
    </location>
</feature>
<evidence type="ECO:0000256" key="3">
    <source>
        <dbReference type="ARBA" id="ARBA00022512"/>
    </source>
</evidence>
<comment type="function">
    <text evidence="7">Acts in the modification of cell walls via demethylesterification of cell wall pectin.</text>
</comment>
<evidence type="ECO:0000256" key="1">
    <source>
        <dbReference type="ARBA" id="ARBA00004191"/>
    </source>
</evidence>
<keyword evidence="3 7" id="KW-0134">Cell wall</keyword>
<dbReference type="InterPro" id="IPR011050">
    <property type="entry name" value="Pectin_lyase_fold/virulence"/>
</dbReference>
<keyword evidence="7" id="KW-0961">Cell wall biogenesis/degradation</keyword>
<evidence type="ECO:0000256" key="2">
    <source>
        <dbReference type="ARBA" id="ARBA00005184"/>
    </source>
</evidence>
<evidence type="ECO:0000259" key="8">
    <source>
        <dbReference type="Pfam" id="PF01095"/>
    </source>
</evidence>
<dbReference type="Gene3D" id="2.160.20.10">
    <property type="entry name" value="Single-stranded right-handed beta-helix, Pectin lyase-like"/>
    <property type="match status" value="1"/>
</dbReference>
<dbReference type="InterPro" id="IPR012334">
    <property type="entry name" value="Pectin_lyas_fold"/>
</dbReference>
<dbReference type="GeneID" id="111013377"/>
<dbReference type="Pfam" id="PF01095">
    <property type="entry name" value="Pectinesterase"/>
    <property type="match status" value="1"/>
</dbReference>
<evidence type="ECO:0000313" key="9">
    <source>
        <dbReference type="Proteomes" id="UP000504603"/>
    </source>
</evidence>
<dbReference type="InterPro" id="IPR018040">
    <property type="entry name" value="Pectinesterase_Tyr_AS"/>
</dbReference>
<dbReference type="PROSITE" id="PS00503">
    <property type="entry name" value="PECTINESTERASE_2"/>
    <property type="match status" value="1"/>
</dbReference>
<keyword evidence="5 7" id="KW-0063">Aspartyl esterase</keyword>
<dbReference type="PANTHER" id="PTHR31707">
    <property type="entry name" value="PECTINESTERASE"/>
    <property type="match status" value="1"/>
</dbReference>
<dbReference type="PROSITE" id="PS00800">
    <property type="entry name" value="PECTINESTERASE_1"/>
    <property type="match status" value="1"/>
</dbReference>
<dbReference type="InterPro" id="IPR000070">
    <property type="entry name" value="Pectinesterase_cat"/>
</dbReference>